<keyword evidence="11" id="KW-0229">DNA integration</keyword>
<dbReference type="Pfam" id="PF08284">
    <property type="entry name" value="RVP_2"/>
    <property type="match status" value="1"/>
</dbReference>
<dbReference type="InterPro" id="IPR005162">
    <property type="entry name" value="Retrotrans_gag_dom"/>
</dbReference>
<keyword evidence="16" id="KW-0862">Zinc</keyword>
<dbReference type="SMART" id="SM00343">
    <property type="entry name" value="ZnF_C2HC"/>
    <property type="match status" value="1"/>
</dbReference>
<evidence type="ECO:0000259" key="18">
    <source>
        <dbReference type="PROSITE" id="PS50158"/>
    </source>
</evidence>
<keyword evidence="9" id="KW-0378">Hydrolase</keyword>
<evidence type="ECO:0000256" key="8">
    <source>
        <dbReference type="ARBA" id="ARBA00022759"/>
    </source>
</evidence>
<dbReference type="CDD" id="cd01647">
    <property type="entry name" value="RT_LTR"/>
    <property type="match status" value="1"/>
</dbReference>
<keyword evidence="12" id="KW-0695">RNA-directed DNA polymerase</keyword>
<dbReference type="PROSITE" id="PS50158">
    <property type="entry name" value="ZF_CCHC"/>
    <property type="match status" value="1"/>
</dbReference>
<dbReference type="InterPro" id="IPR001584">
    <property type="entry name" value="Integrase_cat-core"/>
</dbReference>
<dbReference type="InterPro" id="IPR036397">
    <property type="entry name" value="RNaseH_sf"/>
</dbReference>
<dbReference type="EMBL" id="CAMAPF010000945">
    <property type="protein sequence ID" value="CAH9127262.1"/>
    <property type="molecule type" value="Genomic_DNA"/>
</dbReference>
<evidence type="ECO:0000256" key="17">
    <source>
        <dbReference type="SAM" id="MobiDB-lite"/>
    </source>
</evidence>
<keyword evidence="15" id="KW-0233">DNA recombination</keyword>
<evidence type="ECO:0000256" key="10">
    <source>
        <dbReference type="ARBA" id="ARBA00022842"/>
    </source>
</evidence>
<dbReference type="GO" id="GO:0003887">
    <property type="term" value="F:DNA-directed DNA polymerase activity"/>
    <property type="evidence" value="ECO:0007669"/>
    <property type="project" value="UniProtKB-KW"/>
</dbReference>
<dbReference type="Pfam" id="PF00078">
    <property type="entry name" value="RVT_1"/>
    <property type="match status" value="1"/>
</dbReference>
<keyword evidence="8" id="KW-0255">Endonuclease</keyword>
<dbReference type="Gene3D" id="2.40.70.10">
    <property type="entry name" value="Acid Proteases"/>
    <property type="match status" value="1"/>
</dbReference>
<accession>A0AAV0EVM9</accession>
<dbReference type="InterPro" id="IPR041373">
    <property type="entry name" value="RT_RNaseH"/>
</dbReference>
<feature type="domain" description="Integrase catalytic" evidence="20">
    <location>
        <begin position="1241"/>
        <end position="1404"/>
    </location>
</feature>
<comment type="caution">
    <text evidence="21">The sequence shown here is derived from an EMBL/GenBank/DDBJ whole genome shotgun (WGS) entry which is preliminary data.</text>
</comment>
<feature type="compositionally biased region" description="Polar residues" evidence="17">
    <location>
        <begin position="372"/>
        <end position="386"/>
    </location>
</feature>
<dbReference type="GO" id="GO:0006310">
    <property type="term" value="P:DNA recombination"/>
    <property type="evidence" value="ECO:0007669"/>
    <property type="project" value="UniProtKB-KW"/>
</dbReference>
<dbReference type="GO" id="GO:0004519">
    <property type="term" value="F:endonuclease activity"/>
    <property type="evidence" value="ECO:0007669"/>
    <property type="project" value="UniProtKB-KW"/>
</dbReference>
<evidence type="ECO:0000256" key="11">
    <source>
        <dbReference type="ARBA" id="ARBA00022908"/>
    </source>
</evidence>
<dbReference type="InterPro" id="IPR001878">
    <property type="entry name" value="Znf_CCHC"/>
</dbReference>
<dbReference type="FunFam" id="3.30.70.270:FF:000045">
    <property type="entry name" value="Transposon Tf2-7 polyprotein"/>
    <property type="match status" value="1"/>
</dbReference>
<evidence type="ECO:0000256" key="16">
    <source>
        <dbReference type="PROSITE-ProRule" id="PRU00047"/>
    </source>
</evidence>
<keyword evidence="14" id="KW-0238">DNA-binding</keyword>
<dbReference type="Gene3D" id="3.10.10.10">
    <property type="entry name" value="HIV Type 1 Reverse Transcriptase, subunit A, domain 1"/>
    <property type="match status" value="1"/>
</dbReference>
<keyword evidence="10" id="KW-0460">Magnesium</keyword>
<evidence type="ECO:0000256" key="1">
    <source>
        <dbReference type="ARBA" id="ARBA00012493"/>
    </source>
</evidence>
<dbReference type="EC" id="2.7.7.49" evidence="1"/>
<evidence type="ECO:0000256" key="5">
    <source>
        <dbReference type="ARBA" id="ARBA00022722"/>
    </source>
</evidence>
<dbReference type="GO" id="GO:0003677">
    <property type="term" value="F:DNA binding"/>
    <property type="evidence" value="ECO:0007669"/>
    <property type="project" value="UniProtKB-KW"/>
</dbReference>
<feature type="compositionally biased region" description="Basic and acidic residues" evidence="17">
    <location>
        <begin position="127"/>
        <end position="141"/>
    </location>
</feature>
<feature type="region of interest" description="Disordered" evidence="17">
    <location>
        <begin position="102"/>
        <end position="147"/>
    </location>
</feature>
<keyword evidence="13" id="KW-0239">DNA-directed DNA polymerase</keyword>
<dbReference type="SUPFAM" id="SSF53098">
    <property type="entry name" value="Ribonuclease H-like"/>
    <property type="match status" value="1"/>
</dbReference>
<name>A0AAV0EVM9_9ASTE</name>
<dbReference type="CDD" id="cd00303">
    <property type="entry name" value="retropepsin_like"/>
    <property type="match status" value="1"/>
</dbReference>
<feature type="compositionally biased region" description="Low complexity" evidence="17">
    <location>
        <begin position="427"/>
        <end position="439"/>
    </location>
</feature>
<evidence type="ECO:0000256" key="7">
    <source>
        <dbReference type="ARBA" id="ARBA00022750"/>
    </source>
</evidence>
<dbReference type="Pfam" id="PF17921">
    <property type="entry name" value="Integrase_H2C2"/>
    <property type="match status" value="1"/>
</dbReference>
<evidence type="ECO:0000256" key="3">
    <source>
        <dbReference type="ARBA" id="ARBA00022679"/>
    </source>
</evidence>
<keyword evidence="5" id="KW-0540">Nuclease</keyword>
<evidence type="ECO:0000313" key="21">
    <source>
        <dbReference type="EMBL" id="CAH9127262.1"/>
    </source>
</evidence>
<dbReference type="SUPFAM" id="SSF56672">
    <property type="entry name" value="DNA/RNA polymerases"/>
    <property type="match status" value="1"/>
</dbReference>
<gene>
    <name evidence="21" type="ORF">CEPIT_LOCUS28179</name>
</gene>
<feature type="compositionally biased region" description="Acidic residues" evidence="17">
    <location>
        <begin position="74"/>
        <end position="87"/>
    </location>
</feature>
<dbReference type="Gene3D" id="3.30.70.270">
    <property type="match status" value="2"/>
</dbReference>
<feature type="region of interest" description="Disordered" evidence="17">
    <location>
        <begin position="1"/>
        <end position="88"/>
    </location>
</feature>
<dbReference type="InterPro" id="IPR001969">
    <property type="entry name" value="Aspartic_peptidase_AS"/>
</dbReference>
<dbReference type="GO" id="GO:0003964">
    <property type="term" value="F:RNA-directed DNA polymerase activity"/>
    <property type="evidence" value="ECO:0007669"/>
    <property type="project" value="UniProtKB-KW"/>
</dbReference>
<organism evidence="21 22">
    <name type="scientific">Cuscuta epithymum</name>
    <dbReference type="NCBI Taxonomy" id="186058"/>
    <lineage>
        <taxon>Eukaryota</taxon>
        <taxon>Viridiplantae</taxon>
        <taxon>Streptophyta</taxon>
        <taxon>Embryophyta</taxon>
        <taxon>Tracheophyta</taxon>
        <taxon>Spermatophyta</taxon>
        <taxon>Magnoliopsida</taxon>
        <taxon>eudicotyledons</taxon>
        <taxon>Gunneridae</taxon>
        <taxon>Pentapetalae</taxon>
        <taxon>asterids</taxon>
        <taxon>lamiids</taxon>
        <taxon>Solanales</taxon>
        <taxon>Convolvulaceae</taxon>
        <taxon>Cuscuteae</taxon>
        <taxon>Cuscuta</taxon>
        <taxon>Cuscuta subgen. Cuscuta</taxon>
    </lineage>
</organism>
<dbReference type="PROSITE" id="PS00141">
    <property type="entry name" value="ASP_PROTEASE"/>
    <property type="match status" value="1"/>
</dbReference>
<dbReference type="Gene3D" id="3.30.420.10">
    <property type="entry name" value="Ribonuclease H-like superfamily/Ribonuclease H"/>
    <property type="match status" value="1"/>
</dbReference>
<dbReference type="InterPro" id="IPR021109">
    <property type="entry name" value="Peptidase_aspartic_dom_sf"/>
</dbReference>
<feature type="compositionally biased region" description="Basic and acidic residues" evidence="17">
    <location>
        <begin position="318"/>
        <end position="333"/>
    </location>
</feature>
<keyword evidence="2" id="KW-0645">Protease</keyword>
<evidence type="ECO:0000313" key="22">
    <source>
        <dbReference type="Proteomes" id="UP001152523"/>
    </source>
</evidence>
<dbReference type="Gene3D" id="1.10.340.70">
    <property type="match status" value="1"/>
</dbReference>
<evidence type="ECO:0000256" key="4">
    <source>
        <dbReference type="ARBA" id="ARBA00022695"/>
    </source>
</evidence>
<evidence type="ECO:0000256" key="9">
    <source>
        <dbReference type="ARBA" id="ARBA00022801"/>
    </source>
</evidence>
<keyword evidence="22" id="KW-1185">Reference proteome</keyword>
<evidence type="ECO:0000259" key="19">
    <source>
        <dbReference type="PROSITE" id="PS50878"/>
    </source>
</evidence>
<dbReference type="GO" id="GO:0006508">
    <property type="term" value="P:proteolysis"/>
    <property type="evidence" value="ECO:0007669"/>
    <property type="project" value="UniProtKB-KW"/>
</dbReference>
<dbReference type="PANTHER" id="PTHR37984:SF5">
    <property type="entry name" value="PROTEIN NYNRIN-LIKE"/>
    <property type="match status" value="1"/>
</dbReference>
<evidence type="ECO:0000256" key="15">
    <source>
        <dbReference type="ARBA" id="ARBA00023172"/>
    </source>
</evidence>
<evidence type="ECO:0000256" key="12">
    <source>
        <dbReference type="ARBA" id="ARBA00022918"/>
    </source>
</evidence>
<keyword evidence="6" id="KW-0479">Metal-binding</keyword>
<protein>
    <recommendedName>
        <fullName evidence="1">RNA-directed DNA polymerase</fullName>
        <ecNumber evidence="1">2.7.7.49</ecNumber>
    </recommendedName>
</protein>
<dbReference type="InterPro" id="IPR056924">
    <property type="entry name" value="SH3_Tf2-1"/>
</dbReference>
<dbReference type="CDD" id="cd09274">
    <property type="entry name" value="RNase_HI_RT_Ty3"/>
    <property type="match status" value="1"/>
</dbReference>
<sequence>MEPVGRITRRNPTGRVPGGSERGSRGSSRGSRGRGRGGQRQTVSDGHVDTESETYWSYEDSTYRPETEPVETPYEGDDDDVSDEEESGSLARIEALLQQYHREREERRERRRRRAGQPSGGAPRGRSYCDSRTHVEAHGSRGDGGPTIRISKYIKEARDLGCKPFDGTGDISVAAQWIKRLNEAALDMQLTPDFKLRIAVRLLEGLASKWWDGTKGKYGGNVTWEDFRQEFFAQYYSDFEVNAKVREYTLLTQGGNMTVKELEHKFRDLADHIPEYACDENRMVNHFWEALDLEIRDRATQLPNMTFSQVVAQGLKGEKQWEERKKRDVDEAKKRKWENHGPQGSNKKGNHGGGGSFRAPTPPSKGNPAFSGHNSGSQASTTPRCRNCNRSHAGKCRDPPRCFQCGSTGHIKPNCPQLGGNRGAGSSGATTASRSRTGAPHASAGQGGASTSNAPSVNQGRTQARVYAMTEADARANPDSVAGTLKINSRNARILIDTGAQRSFVSEAFAESLDVPLIVMTQPLLVSTPLGDDVERKHYYPSCEVEVTGQPLTCDFVPLSMLEFDAILGMDWLKKHHARVDCYAKVLELEDAEGNTLRFEGDRGGSHSCMISVMRARKMMKKGCHAYLAYVVDEAKKEVDINDVRVVCKYPDVFPKDLPGLPPDREIEFVIEVEPGTKPISIPPYRMAPAELQELKVQLQELLDNGFIRPSHSPWGAPVLFVKKKDGTLRMCIDYRQLNKVTIKNRYPLPRIDDLFDQLRGATVFSKIDLRSGYHQLKIKESDIPKSAFRTRYGHYEFLVMSFGLTNAPAAFMDMMNRVFSEYLDQFVIVFIDDILIYSKSEEEHEDHLSLVLERLREKQLFAKFSKCEFWLKEIGFLGHIVSSSGISVDKAKIEAIMNWERPKNVKEIRSFLGLAGYYRKFVEKFSVLASPLTKLTKKGAKFIWDDNCEKGFLELKRRLTEAPVLALPTQGIGYDIYSDASIQGLGCVLMQNGRVIAYASRQLKKHEANYPTHDLELGAVVFALKIWRHYLYGETCHIFTDHKSLKYVFTQKELNMRQRRWMELIKDYDLIIDYHPGKANVVADALSRKSMSGTLLTCLRTLRAHVEVSTSGVLIARFEVRPTLLSEISRCQDTDEECQKIRERILEGPVENFRVRDDGLLLFKDRVCIPKSEKLQKSILEEAHSSAYAMHPGGTKMYRDLKESYWWSGMKRDIAEYVSRCLTCQQVKAEHQHPAGLLQPLTIPEWKWEHVTMDFVVGLPRTVNNYDAVWVVVDRLTKSAHFLPINITYPLERLAKLYTEEIVRLHGVPISIVSDRDPRFTSRFWPKFQASLGTKLKFSTAFHPQTDGQSERVIQILEDMLRACALEFQGSWDKHLALVEFAYNNSYQASIGMPPYEALYGRKCRTPLCWDEVGEAKLEGIELVEITKAKVKVIQDRLKAAQDRQKSYADKRRRPLEFEVSDKVFLRISPWKGIIRFISRGKLNPRYIGPFEILERIGVVAYRLKLTPELEKIHDVFHVSMLKKYVRDPSHILEKPPVEIREDLQYAVEPVKIVGQQVKKLRNKEIPMVKVLWRSDRVEEETWETEVSMREQYSFLFG</sequence>
<dbReference type="PROSITE" id="PS50878">
    <property type="entry name" value="RT_POL"/>
    <property type="match status" value="1"/>
</dbReference>
<dbReference type="GO" id="GO:0008270">
    <property type="term" value="F:zinc ion binding"/>
    <property type="evidence" value="ECO:0007669"/>
    <property type="project" value="UniProtKB-KW"/>
</dbReference>
<dbReference type="InterPro" id="IPR000477">
    <property type="entry name" value="RT_dom"/>
</dbReference>
<proteinExistence type="predicted"/>
<keyword evidence="4" id="KW-0548">Nucleotidyltransferase</keyword>
<evidence type="ECO:0000256" key="6">
    <source>
        <dbReference type="ARBA" id="ARBA00022723"/>
    </source>
</evidence>
<dbReference type="PROSITE" id="PS50994">
    <property type="entry name" value="INTEGRASE"/>
    <property type="match status" value="1"/>
</dbReference>
<dbReference type="FunFam" id="3.10.20.370:FF:000001">
    <property type="entry name" value="Retrovirus-related Pol polyprotein from transposon 17.6-like protein"/>
    <property type="match status" value="1"/>
</dbReference>
<evidence type="ECO:0000256" key="14">
    <source>
        <dbReference type="ARBA" id="ARBA00023125"/>
    </source>
</evidence>
<feature type="domain" description="CCHC-type" evidence="18">
    <location>
        <begin position="401"/>
        <end position="417"/>
    </location>
</feature>
<dbReference type="InterPro" id="IPR043128">
    <property type="entry name" value="Rev_trsase/Diguanyl_cyclase"/>
</dbReference>
<dbReference type="Pfam" id="PF03732">
    <property type="entry name" value="Retrotrans_gag"/>
    <property type="match status" value="1"/>
</dbReference>
<dbReference type="GO" id="GO:0015074">
    <property type="term" value="P:DNA integration"/>
    <property type="evidence" value="ECO:0007669"/>
    <property type="project" value="UniProtKB-KW"/>
</dbReference>
<dbReference type="SUPFAM" id="SSF50630">
    <property type="entry name" value="Acid proteases"/>
    <property type="match status" value="1"/>
</dbReference>
<keyword evidence="16" id="KW-0863">Zinc-finger</keyword>
<dbReference type="PANTHER" id="PTHR37984">
    <property type="entry name" value="PROTEIN CBG26694"/>
    <property type="match status" value="1"/>
</dbReference>
<feature type="domain" description="Reverse transcriptase" evidence="19">
    <location>
        <begin position="703"/>
        <end position="882"/>
    </location>
</feature>
<feature type="compositionally biased region" description="Polar residues" evidence="17">
    <location>
        <begin position="449"/>
        <end position="460"/>
    </location>
</feature>
<dbReference type="InterPro" id="IPR041588">
    <property type="entry name" value="Integrase_H2C2"/>
</dbReference>
<dbReference type="InterPro" id="IPR043502">
    <property type="entry name" value="DNA/RNA_pol_sf"/>
</dbReference>
<evidence type="ECO:0000256" key="13">
    <source>
        <dbReference type="ARBA" id="ARBA00022932"/>
    </source>
</evidence>
<keyword evidence="7" id="KW-0064">Aspartyl protease</keyword>
<dbReference type="Gene3D" id="4.10.60.10">
    <property type="entry name" value="Zinc finger, CCHC-type"/>
    <property type="match status" value="1"/>
</dbReference>
<evidence type="ECO:0000259" key="20">
    <source>
        <dbReference type="PROSITE" id="PS50994"/>
    </source>
</evidence>
<dbReference type="InterPro" id="IPR050951">
    <property type="entry name" value="Retrovirus_Pol_polyprotein"/>
</dbReference>
<dbReference type="Proteomes" id="UP001152523">
    <property type="component" value="Unassembled WGS sequence"/>
</dbReference>
<feature type="region of interest" description="Disordered" evidence="17">
    <location>
        <begin position="318"/>
        <end position="460"/>
    </location>
</feature>
<dbReference type="InterPro" id="IPR012337">
    <property type="entry name" value="RNaseH-like_sf"/>
</dbReference>
<evidence type="ECO:0000256" key="2">
    <source>
        <dbReference type="ARBA" id="ARBA00022670"/>
    </source>
</evidence>
<dbReference type="GO" id="GO:0004190">
    <property type="term" value="F:aspartic-type endopeptidase activity"/>
    <property type="evidence" value="ECO:0007669"/>
    <property type="project" value="UniProtKB-KW"/>
</dbReference>
<keyword evidence="3" id="KW-0808">Transferase</keyword>
<dbReference type="Pfam" id="PF17917">
    <property type="entry name" value="RT_RNaseH"/>
    <property type="match status" value="1"/>
</dbReference>
<reference evidence="21" key="1">
    <citation type="submission" date="2022-07" db="EMBL/GenBank/DDBJ databases">
        <authorList>
            <person name="Macas J."/>
            <person name="Novak P."/>
            <person name="Neumann P."/>
        </authorList>
    </citation>
    <scope>NUCLEOTIDE SEQUENCE</scope>
</reference>
<dbReference type="Pfam" id="PF24626">
    <property type="entry name" value="SH3_Tf2-1"/>
    <property type="match status" value="1"/>
</dbReference>